<sequence length="108" mass="12459">MENVSVKDGKIIAIISYITIIGTLIAYILNKDKKNYFASFHIRQGLGIGILYLINQWIIYQSSGKNPGWFFGVFIFIIWIIGIIGAIQVEEKRIPVLGDYFQKWFKNI</sequence>
<evidence type="ECO:0000256" key="3">
    <source>
        <dbReference type="ARBA" id="ARBA00022989"/>
    </source>
</evidence>
<dbReference type="InterPro" id="IPR019109">
    <property type="entry name" value="MamF_MmsF"/>
</dbReference>
<evidence type="ECO:0000256" key="1">
    <source>
        <dbReference type="ARBA" id="ARBA00004141"/>
    </source>
</evidence>
<proteinExistence type="predicted"/>
<keyword evidence="2 5" id="KW-0812">Transmembrane</keyword>
<dbReference type="RefSeq" id="WP_208078931.1">
    <property type="nucleotide sequence ID" value="NZ_CP071869.1"/>
</dbReference>
<dbReference type="KEGG" id="pcea:J3359_01175"/>
<evidence type="ECO:0000256" key="4">
    <source>
        <dbReference type="ARBA" id="ARBA00023136"/>
    </source>
</evidence>
<organism evidence="6 7">
    <name type="scientific">Polaribacter cellanae</name>
    <dbReference type="NCBI Taxonomy" id="2818493"/>
    <lineage>
        <taxon>Bacteria</taxon>
        <taxon>Pseudomonadati</taxon>
        <taxon>Bacteroidota</taxon>
        <taxon>Flavobacteriia</taxon>
        <taxon>Flavobacteriales</taxon>
        <taxon>Flavobacteriaceae</taxon>
    </lineage>
</organism>
<evidence type="ECO:0000313" key="7">
    <source>
        <dbReference type="Proteomes" id="UP000663920"/>
    </source>
</evidence>
<dbReference type="Proteomes" id="UP000663920">
    <property type="component" value="Chromosome"/>
</dbReference>
<dbReference type="EMBL" id="CP071869">
    <property type="protein sequence ID" value="QTE22914.1"/>
    <property type="molecule type" value="Genomic_DNA"/>
</dbReference>
<evidence type="ECO:0008006" key="8">
    <source>
        <dbReference type="Google" id="ProtNLM"/>
    </source>
</evidence>
<evidence type="ECO:0000313" key="6">
    <source>
        <dbReference type="EMBL" id="QTE22914.1"/>
    </source>
</evidence>
<reference evidence="6 7" key="1">
    <citation type="submission" date="2021-03" db="EMBL/GenBank/DDBJ databases">
        <title>Complete genome of Polaribacter_sp.SM13.</title>
        <authorList>
            <person name="Jeong S.W."/>
            <person name="Bae J.W."/>
        </authorList>
    </citation>
    <scope>NUCLEOTIDE SEQUENCE [LARGE SCALE GENOMIC DNA]</scope>
    <source>
        <strain evidence="6 7">SM13</strain>
    </source>
</reference>
<protein>
    <recommendedName>
        <fullName evidence="8">DUF4870 domain-containing protein</fullName>
    </recommendedName>
</protein>
<comment type="subcellular location">
    <subcellularLocation>
        <location evidence="1">Membrane</location>
        <topology evidence="1">Multi-pass membrane protein</topology>
    </subcellularLocation>
</comment>
<feature type="transmembrane region" description="Helical" evidence="5">
    <location>
        <begin position="12"/>
        <end position="30"/>
    </location>
</feature>
<feature type="transmembrane region" description="Helical" evidence="5">
    <location>
        <begin position="42"/>
        <end position="62"/>
    </location>
</feature>
<dbReference type="AlphaFoldDB" id="A0A975CQC0"/>
<keyword evidence="7" id="KW-1185">Reference proteome</keyword>
<evidence type="ECO:0000256" key="2">
    <source>
        <dbReference type="ARBA" id="ARBA00022692"/>
    </source>
</evidence>
<dbReference type="Pfam" id="PF09685">
    <property type="entry name" value="MamF_MmsF"/>
    <property type="match status" value="1"/>
</dbReference>
<gene>
    <name evidence="6" type="ORF">J3359_01175</name>
</gene>
<keyword evidence="4 5" id="KW-0472">Membrane</keyword>
<keyword evidence="3 5" id="KW-1133">Transmembrane helix</keyword>
<evidence type="ECO:0000256" key="5">
    <source>
        <dbReference type="SAM" id="Phobius"/>
    </source>
</evidence>
<name>A0A975CQC0_9FLAO</name>
<accession>A0A975CQC0</accession>
<feature type="transmembrane region" description="Helical" evidence="5">
    <location>
        <begin position="68"/>
        <end position="87"/>
    </location>
</feature>